<dbReference type="NCBIfam" id="TIGR04371">
    <property type="entry name" value="methyltran_NanM"/>
    <property type="match status" value="1"/>
</dbReference>
<name>A0A0M4LID4_9GAMM</name>
<dbReference type="KEGG" id="tsn:W908_06980"/>
<dbReference type="PATRIC" id="fig|1125411.7.peg.1375"/>
<dbReference type="OrthoDB" id="112998at2"/>
<reference evidence="1 2" key="1">
    <citation type="journal article" date="2015" name="Genome Announc.">
        <title>Genome Sequence of 'Candidatus Thioglobus singularis' Strain PS1, a Mixotroph from the SUP05 Clade of Marine Gammaproteobacteria.</title>
        <authorList>
            <person name="Marshall K.T."/>
            <person name="Morris R.M."/>
        </authorList>
    </citation>
    <scope>NUCLEOTIDE SEQUENCE [LARGE SCALE GENOMIC DNA]</scope>
    <source>
        <strain evidence="1 2">PS1</strain>
    </source>
</reference>
<evidence type="ECO:0000313" key="2">
    <source>
        <dbReference type="Proteomes" id="UP000068905"/>
    </source>
</evidence>
<dbReference type="InterPro" id="IPR029063">
    <property type="entry name" value="SAM-dependent_MTases_sf"/>
</dbReference>
<dbReference type="Gene3D" id="3.40.50.150">
    <property type="entry name" value="Vaccinia Virus protein VP39"/>
    <property type="match status" value="1"/>
</dbReference>
<dbReference type="STRING" id="1125411.W908_06980"/>
<dbReference type="Proteomes" id="UP000068905">
    <property type="component" value="Chromosome"/>
</dbReference>
<proteinExistence type="predicted"/>
<dbReference type="AlphaFoldDB" id="A0A0M4LID4"/>
<dbReference type="InterPro" id="IPR030807">
    <property type="entry name" value="Methyltran_NanM"/>
</dbReference>
<protein>
    <recommendedName>
        <fullName evidence="3">Sugar O-methyltransferase</fullName>
    </recommendedName>
</protein>
<keyword evidence="2" id="KW-1185">Reference proteome</keyword>
<dbReference type="SUPFAM" id="SSF53335">
    <property type="entry name" value="S-adenosyl-L-methionine-dependent methyltransferases"/>
    <property type="match status" value="1"/>
</dbReference>
<sequence>MIGRIKYAILRRIFNLYVSSFDGSKYKNDPNYNLDLINDCFMNRKSQTIDFNIFERICRSYNMAKDVQERANSVYQVGNEWVPIYKRYMGDIMRVLNECDFQSMELIYNNFMREPCSVGLHGIGGYERMTKNYFSGNISTPNARIYIKDVVNRYNIWNAELGNSHNIDSLKGPLLGNTYGHFVDGIFVEGGSYYNHYYATKISQLLKDKKRSSVLELGGGFGNMAYYLMQESNNVTYFDFDLPENFALTAFYLLSSFPDKKIALYGEVDLENDNLTNYDLILMPNFEIDKVRTNSIDLVFNSYSLAEMPPNTIKNYINIINRISNNYIYHLNHTKYSTMSADDFPINLDKFELMNRTEALWNKAINFSMDEFEFLYKARN</sequence>
<gene>
    <name evidence="1" type="ORF">W908_06980</name>
</gene>
<evidence type="ECO:0000313" key="1">
    <source>
        <dbReference type="EMBL" id="ALE02764.1"/>
    </source>
</evidence>
<organism evidence="1 2">
    <name type="scientific">Candidatus Pseudothioglobus singularis PS1</name>
    <dbReference type="NCBI Taxonomy" id="1125411"/>
    <lineage>
        <taxon>Bacteria</taxon>
        <taxon>Pseudomonadati</taxon>
        <taxon>Pseudomonadota</taxon>
        <taxon>Gammaproteobacteria</taxon>
        <taxon>Candidatus Pseudothioglobaceae</taxon>
        <taxon>Candidatus Pseudothioglobus</taxon>
    </lineage>
</organism>
<dbReference type="RefSeq" id="WP_053820497.1">
    <property type="nucleotide sequence ID" value="NZ_CP006911.1"/>
</dbReference>
<dbReference type="EMBL" id="CP006911">
    <property type="protein sequence ID" value="ALE02764.1"/>
    <property type="molecule type" value="Genomic_DNA"/>
</dbReference>
<accession>A0A0M4LID4</accession>
<evidence type="ECO:0008006" key="3">
    <source>
        <dbReference type="Google" id="ProtNLM"/>
    </source>
</evidence>